<keyword evidence="7" id="KW-0175">Coiled coil</keyword>
<keyword evidence="9" id="KW-1185">Reference proteome</keyword>
<protein>
    <recommendedName>
        <fullName evidence="6">Mediator of RNA polymerase II transcription subunit 21</fullName>
    </recommendedName>
</protein>
<dbReference type="SUPFAM" id="SSF140718">
    <property type="entry name" value="Mediator hinge subcomplex-like"/>
    <property type="match status" value="1"/>
</dbReference>
<proteinExistence type="inferred from homology"/>
<comment type="subunit">
    <text evidence="6">Component of the Mediator complex.</text>
</comment>
<organism evidence="8 9">
    <name type="scientific">Stylosanthes scabra</name>
    <dbReference type="NCBI Taxonomy" id="79078"/>
    <lineage>
        <taxon>Eukaryota</taxon>
        <taxon>Viridiplantae</taxon>
        <taxon>Streptophyta</taxon>
        <taxon>Embryophyta</taxon>
        <taxon>Tracheophyta</taxon>
        <taxon>Spermatophyta</taxon>
        <taxon>Magnoliopsida</taxon>
        <taxon>eudicotyledons</taxon>
        <taxon>Gunneridae</taxon>
        <taxon>Pentapetalae</taxon>
        <taxon>rosids</taxon>
        <taxon>fabids</taxon>
        <taxon>Fabales</taxon>
        <taxon>Fabaceae</taxon>
        <taxon>Papilionoideae</taxon>
        <taxon>50 kb inversion clade</taxon>
        <taxon>dalbergioids sensu lato</taxon>
        <taxon>Dalbergieae</taxon>
        <taxon>Pterocarpus clade</taxon>
        <taxon>Stylosanthes</taxon>
    </lineage>
</organism>
<gene>
    <name evidence="8" type="ORF">PIB30_072133</name>
</gene>
<evidence type="ECO:0000256" key="1">
    <source>
        <dbReference type="ARBA" id="ARBA00004123"/>
    </source>
</evidence>
<keyword evidence="2 6" id="KW-0805">Transcription regulation</keyword>
<dbReference type="Gene3D" id="6.10.280.10">
    <property type="entry name" value="Mediator complex, subunit Med21"/>
    <property type="match status" value="1"/>
</dbReference>
<dbReference type="InterPro" id="IPR037212">
    <property type="entry name" value="Med7/Med21-like"/>
</dbReference>
<keyword evidence="3 6" id="KW-0010">Activator</keyword>
<dbReference type="PANTHER" id="PTHR13381:SF0">
    <property type="entry name" value="MEDIATOR OF RNA POLYMERASE II TRANSCRIPTION SUBUNIT 21"/>
    <property type="match status" value="1"/>
</dbReference>
<evidence type="ECO:0000313" key="8">
    <source>
        <dbReference type="EMBL" id="MED6186992.1"/>
    </source>
</evidence>
<name>A0ABU6WM90_9FABA</name>
<evidence type="ECO:0000313" key="9">
    <source>
        <dbReference type="Proteomes" id="UP001341840"/>
    </source>
</evidence>
<dbReference type="Proteomes" id="UP001341840">
    <property type="component" value="Unassembled WGS sequence"/>
</dbReference>
<dbReference type="PANTHER" id="PTHR13381">
    <property type="entry name" value="RNA POLYMERASE II HOLOENZYME COMPONENT SRB7"/>
    <property type="match status" value="1"/>
</dbReference>
<comment type="function">
    <text evidence="6">Component of the Mediator complex, a coactivator involved in the regulated transcription of nearly all RNA polymerase II-dependent genes. Mediator functions as a bridge to convey information from gene-specific regulatory proteins to the basal RNA polymerase II transcription machinery. Mediator is recruited to promoters by direct interactions with regulatory proteins and serves as a scaffold for the assembly of a functional preinitiation complex with RNA polymerase II and the general transcription factors.</text>
</comment>
<evidence type="ECO:0000256" key="5">
    <source>
        <dbReference type="ARBA" id="ARBA00023242"/>
    </source>
</evidence>
<dbReference type="InterPro" id="IPR021384">
    <property type="entry name" value="Mediator_Med21"/>
</dbReference>
<evidence type="ECO:0000256" key="6">
    <source>
        <dbReference type="RuleBase" id="RU366036"/>
    </source>
</evidence>
<comment type="caution">
    <text evidence="8">The sequence shown here is derived from an EMBL/GenBank/DDBJ whole genome shotgun (WGS) entry which is preliminary data.</text>
</comment>
<evidence type="ECO:0000256" key="4">
    <source>
        <dbReference type="ARBA" id="ARBA00023163"/>
    </source>
</evidence>
<comment type="similarity">
    <text evidence="6">Belongs to the Mediator complex subunit 21 family.</text>
</comment>
<keyword evidence="4 6" id="KW-0804">Transcription</keyword>
<evidence type="ECO:0000256" key="7">
    <source>
        <dbReference type="SAM" id="Coils"/>
    </source>
</evidence>
<sequence>MHVREKVKPKCQVGLPRVVLVAYLLGFWRFIHTENPWVGILTPYISGFSGEGSSLESWRSISSGVFGLASPKIEPSVVLSEKLVKFVQRCYTSQGCTSAWPGLMRPEPGPNNMQFDALVAALPISEGGEEAQIKRTTELYNENDAIGKELQKQLETAEKELNHQVQDLVKRASDNYLNLKKPE</sequence>
<accession>A0ABU6WM90</accession>
<reference evidence="8 9" key="1">
    <citation type="journal article" date="2023" name="Plants (Basel)">
        <title>Bridging the Gap: Combining Genomics and Transcriptomics Approaches to Understand Stylosanthes scabra, an Orphan Legume from the Brazilian Caatinga.</title>
        <authorList>
            <person name="Ferreira-Neto J.R.C."/>
            <person name="da Silva M.D."/>
            <person name="Binneck E."/>
            <person name="de Melo N.F."/>
            <person name="da Silva R.H."/>
            <person name="de Melo A.L.T.M."/>
            <person name="Pandolfi V."/>
            <person name="Bustamante F.O."/>
            <person name="Brasileiro-Vidal A.C."/>
            <person name="Benko-Iseppon A.M."/>
        </authorList>
    </citation>
    <scope>NUCLEOTIDE SEQUENCE [LARGE SCALE GENOMIC DNA]</scope>
    <source>
        <tissue evidence="8">Leaves</tissue>
    </source>
</reference>
<keyword evidence="5 6" id="KW-0539">Nucleus</keyword>
<evidence type="ECO:0000256" key="3">
    <source>
        <dbReference type="ARBA" id="ARBA00023159"/>
    </source>
</evidence>
<evidence type="ECO:0000256" key="2">
    <source>
        <dbReference type="ARBA" id="ARBA00023015"/>
    </source>
</evidence>
<feature type="coiled-coil region" evidence="7">
    <location>
        <begin position="140"/>
        <end position="171"/>
    </location>
</feature>
<dbReference type="EMBL" id="JASCZI010182090">
    <property type="protein sequence ID" value="MED6186992.1"/>
    <property type="molecule type" value="Genomic_DNA"/>
</dbReference>
<comment type="subcellular location">
    <subcellularLocation>
        <location evidence="1 6">Nucleus</location>
    </subcellularLocation>
</comment>